<feature type="domain" description="Fibronectin type-III" evidence="3">
    <location>
        <begin position="251"/>
        <end position="348"/>
    </location>
</feature>
<dbReference type="InterPro" id="IPR007110">
    <property type="entry name" value="Ig-like_dom"/>
</dbReference>
<dbReference type="Pfam" id="PF13927">
    <property type="entry name" value="Ig_3"/>
    <property type="match status" value="1"/>
</dbReference>
<name>A0A0B6ZY85_9EUPU</name>
<dbReference type="SMART" id="SM00408">
    <property type="entry name" value="IGc2"/>
    <property type="match status" value="1"/>
</dbReference>
<keyword evidence="1" id="KW-0472">Membrane</keyword>
<evidence type="ECO:0000313" key="4">
    <source>
        <dbReference type="EMBL" id="CEK73508.1"/>
    </source>
</evidence>
<dbReference type="EMBL" id="HACG01026643">
    <property type="protein sequence ID" value="CEK73508.1"/>
    <property type="molecule type" value="Transcribed_RNA"/>
</dbReference>
<dbReference type="Gene3D" id="2.60.40.10">
    <property type="entry name" value="Immunoglobulins"/>
    <property type="match status" value="2"/>
</dbReference>
<dbReference type="CDD" id="cd00063">
    <property type="entry name" value="FN3"/>
    <property type="match status" value="1"/>
</dbReference>
<dbReference type="InterPro" id="IPR036179">
    <property type="entry name" value="Ig-like_dom_sf"/>
</dbReference>
<feature type="transmembrane region" description="Helical" evidence="1">
    <location>
        <begin position="362"/>
        <end position="381"/>
    </location>
</feature>
<feature type="transmembrane region" description="Helical" evidence="1">
    <location>
        <begin position="25"/>
        <end position="46"/>
    </location>
</feature>
<evidence type="ECO:0008006" key="5">
    <source>
        <dbReference type="Google" id="ProtNLM"/>
    </source>
</evidence>
<protein>
    <recommendedName>
        <fullName evidence="5">Fibronectin type-III domain-containing protein</fullName>
    </recommendedName>
</protein>
<dbReference type="InterPro" id="IPR003961">
    <property type="entry name" value="FN3_dom"/>
</dbReference>
<dbReference type="InterPro" id="IPR036116">
    <property type="entry name" value="FN3_sf"/>
</dbReference>
<gene>
    <name evidence="4" type="primary">ORF87046</name>
</gene>
<dbReference type="AlphaFoldDB" id="A0A0B6ZY85"/>
<keyword evidence="1" id="KW-0812">Transmembrane</keyword>
<accession>A0A0B6ZY85</accession>
<proteinExistence type="predicted"/>
<dbReference type="PROSITE" id="PS50835">
    <property type="entry name" value="IG_LIKE"/>
    <property type="match status" value="1"/>
</dbReference>
<keyword evidence="1" id="KW-1133">Transmembrane helix</keyword>
<reference evidence="4" key="1">
    <citation type="submission" date="2014-12" db="EMBL/GenBank/DDBJ databases">
        <title>Insight into the proteome of Arion vulgaris.</title>
        <authorList>
            <person name="Aradska J."/>
            <person name="Bulat T."/>
            <person name="Smidak R."/>
            <person name="Sarate P."/>
            <person name="Gangsoo J."/>
            <person name="Sialana F."/>
            <person name="Bilban M."/>
            <person name="Lubec G."/>
        </authorList>
    </citation>
    <scope>NUCLEOTIDE SEQUENCE</scope>
    <source>
        <tissue evidence="4">Skin</tissue>
    </source>
</reference>
<dbReference type="Pfam" id="PF00041">
    <property type="entry name" value="fn3"/>
    <property type="match status" value="1"/>
</dbReference>
<feature type="non-terminal residue" evidence="4">
    <location>
        <position position="1"/>
    </location>
</feature>
<dbReference type="SUPFAM" id="SSF49265">
    <property type="entry name" value="Fibronectin type III"/>
    <property type="match status" value="1"/>
</dbReference>
<sequence length="387" mass="43591">LVKVIVLCRPYFLVKGYSDLNIKMYYINLLILSTVLLSLNLCYGQPQIKSFSRNILGNLTNPMIGRAVQLNCETADNTSPIQIKRSRDEKVLVESREKRSSISYQIKSAKCDDSGIYQCIVNNRQSQAVGVILSDCPPLPCQASNVNMTLFVDDSETVNFTLCVLTYEELFKYIVINNSTIRMNASATPSNWTWYYQENKSTAQFVTNVSVIVTRSSVTIEDYGNVKVTVSTKYNELLHLNYNILLRPRGPPVCLTELTVTDQGFDNILLSWQIETDKGQVVQFCVHFSKDNLTWFTYDVPSGQKAANITGLLDNTNYYFKVESLNKFRKNGNMSCSENTIVGKTSRNVLGGNIDKVTVSTYLPPLIILVGSIIFTVVLCIKKKKCQ</sequence>
<evidence type="ECO:0000256" key="1">
    <source>
        <dbReference type="SAM" id="Phobius"/>
    </source>
</evidence>
<feature type="domain" description="Ig-like" evidence="2">
    <location>
        <begin position="46"/>
        <end position="130"/>
    </location>
</feature>
<dbReference type="SUPFAM" id="SSF48726">
    <property type="entry name" value="Immunoglobulin"/>
    <property type="match status" value="1"/>
</dbReference>
<dbReference type="InterPro" id="IPR013783">
    <property type="entry name" value="Ig-like_fold"/>
</dbReference>
<evidence type="ECO:0000259" key="2">
    <source>
        <dbReference type="PROSITE" id="PS50835"/>
    </source>
</evidence>
<organism evidence="4">
    <name type="scientific">Arion vulgaris</name>
    <dbReference type="NCBI Taxonomy" id="1028688"/>
    <lineage>
        <taxon>Eukaryota</taxon>
        <taxon>Metazoa</taxon>
        <taxon>Spiralia</taxon>
        <taxon>Lophotrochozoa</taxon>
        <taxon>Mollusca</taxon>
        <taxon>Gastropoda</taxon>
        <taxon>Heterobranchia</taxon>
        <taxon>Euthyneura</taxon>
        <taxon>Panpulmonata</taxon>
        <taxon>Eupulmonata</taxon>
        <taxon>Stylommatophora</taxon>
        <taxon>Helicina</taxon>
        <taxon>Arionoidea</taxon>
        <taxon>Arionidae</taxon>
        <taxon>Arion</taxon>
    </lineage>
</organism>
<dbReference type="PROSITE" id="PS50853">
    <property type="entry name" value="FN3"/>
    <property type="match status" value="1"/>
</dbReference>
<dbReference type="InterPro" id="IPR003598">
    <property type="entry name" value="Ig_sub2"/>
</dbReference>
<evidence type="ECO:0000259" key="3">
    <source>
        <dbReference type="PROSITE" id="PS50853"/>
    </source>
</evidence>